<evidence type="ECO:0000313" key="2">
    <source>
        <dbReference type="Proteomes" id="UP001476798"/>
    </source>
</evidence>
<dbReference type="EMBL" id="JAHRIO010096178">
    <property type="protein sequence ID" value="MEQ2190135.1"/>
    <property type="molecule type" value="Genomic_DNA"/>
</dbReference>
<gene>
    <name evidence="1" type="ORF">GOODEAATRI_032636</name>
</gene>
<proteinExistence type="predicted"/>
<protein>
    <submittedName>
        <fullName evidence="1">Uncharacterized protein</fullName>
    </submittedName>
</protein>
<evidence type="ECO:0000313" key="1">
    <source>
        <dbReference type="EMBL" id="MEQ2190135.1"/>
    </source>
</evidence>
<accession>A0ABV0Q2X7</accession>
<organism evidence="1 2">
    <name type="scientific">Goodea atripinnis</name>
    <dbReference type="NCBI Taxonomy" id="208336"/>
    <lineage>
        <taxon>Eukaryota</taxon>
        <taxon>Metazoa</taxon>
        <taxon>Chordata</taxon>
        <taxon>Craniata</taxon>
        <taxon>Vertebrata</taxon>
        <taxon>Euteleostomi</taxon>
        <taxon>Actinopterygii</taxon>
        <taxon>Neopterygii</taxon>
        <taxon>Teleostei</taxon>
        <taxon>Neoteleostei</taxon>
        <taxon>Acanthomorphata</taxon>
        <taxon>Ovalentaria</taxon>
        <taxon>Atherinomorphae</taxon>
        <taxon>Cyprinodontiformes</taxon>
        <taxon>Goodeidae</taxon>
        <taxon>Goodea</taxon>
    </lineage>
</organism>
<reference evidence="1 2" key="1">
    <citation type="submission" date="2021-06" db="EMBL/GenBank/DDBJ databases">
        <authorList>
            <person name="Palmer J.M."/>
        </authorList>
    </citation>
    <scope>NUCLEOTIDE SEQUENCE [LARGE SCALE GENOMIC DNA]</scope>
    <source>
        <strain evidence="1 2">GA_2019</strain>
        <tissue evidence="1">Muscle</tissue>
    </source>
</reference>
<name>A0ABV0Q2X7_9TELE</name>
<keyword evidence="2" id="KW-1185">Reference proteome</keyword>
<dbReference type="Proteomes" id="UP001476798">
    <property type="component" value="Unassembled WGS sequence"/>
</dbReference>
<sequence length="90" mass="10275">MRSLRLTGQLDLFSLFMTPTGQGSYQSVERSLLQVQSLLSLGWCSSDHIEHSLYPNPSCRVDAKELNFALICPKPQLQAFLNYLHVHRQI</sequence>
<comment type="caution">
    <text evidence="1">The sequence shown here is derived from an EMBL/GenBank/DDBJ whole genome shotgun (WGS) entry which is preliminary data.</text>
</comment>